<sequence length="71" mass="7880">MINLVCKISSINPAGSGDSQQLAQLQILYKARGRKLEELTNEMEVLKGESGRELRILKHQLSVAKGRWACA</sequence>
<organism evidence="2 3">
    <name type="scientific">Dreissena polymorpha</name>
    <name type="common">Zebra mussel</name>
    <name type="synonym">Mytilus polymorpha</name>
    <dbReference type="NCBI Taxonomy" id="45954"/>
    <lineage>
        <taxon>Eukaryota</taxon>
        <taxon>Metazoa</taxon>
        <taxon>Spiralia</taxon>
        <taxon>Lophotrochozoa</taxon>
        <taxon>Mollusca</taxon>
        <taxon>Bivalvia</taxon>
        <taxon>Autobranchia</taxon>
        <taxon>Heteroconchia</taxon>
        <taxon>Euheterodonta</taxon>
        <taxon>Imparidentia</taxon>
        <taxon>Neoheterodontei</taxon>
        <taxon>Myida</taxon>
        <taxon>Dreissenoidea</taxon>
        <taxon>Dreissenidae</taxon>
        <taxon>Dreissena</taxon>
    </lineage>
</organism>
<reference evidence="2" key="1">
    <citation type="journal article" date="2019" name="bioRxiv">
        <title>The Genome of the Zebra Mussel, Dreissena polymorpha: A Resource for Invasive Species Research.</title>
        <authorList>
            <person name="McCartney M.A."/>
            <person name="Auch B."/>
            <person name="Kono T."/>
            <person name="Mallez S."/>
            <person name="Zhang Y."/>
            <person name="Obille A."/>
            <person name="Becker A."/>
            <person name="Abrahante J.E."/>
            <person name="Garbe J."/>
            <person name="Badalamenti J.P."/>
            <person name="Herman A."/>
            <person name="Mangelson H."/>
            <person name="Liachko I."/>
            <person name="Sullivan S."/>
            <person name="Sone E.D."/>
            <person name="Koren S."/>
            <person name="Silverstein K.A.T."/>
            <person name="Beckman K.B."/>
            <person name="Gohl D.M."/>
        </authorList>
    </citation>
    <scope>NUCLEOTIDE SEQUENCE</scope>
    <source>
        <strain evidence="2">Duluth1</strain>
        <tissue evidence="2">Whole animal</tissue>
    </source>
</reference>
<name>A0A9D4M1F7_DREPO</name>
<gene>
    <name evidence="2" type="ORF">DPMN_031196</name>
</gene>
<dbReference type="Proteomes" id="UP000828390">
    <property type="component" value="Unassembled WGS sequence"/>
</dbReference>
<dbReference type="EMBL" id="JAIWYP010000002">
    <property type="protein sequence ID" value="KAH3868060.1"/>
    <property type="molecule type" value="Genomic_DNA"/>
</dbReference>
<comment type="caution">
    <text evidence="2">The sequence shown here is derived from an EMBL/GenBank/DDBJ whole genome shotgun (WGS) entry which is preliminary data.</text>
</comment>
<evidence type="ECO:0000313" key="2">
    <source>
        <dbReference type="EMBL" id="KAH3868060.1"/>
    </source>
</evidence>
<evidence type="ECO:0000313" key="3">
    <source>
        <dbReference type="Proteomes" id="UP000828390"/>
    </source>
</evidence>
<keyword evidence="1" id="KW-0175">Coiled coil</keyword>
<protein>
    <submittedName>
        <fullName evidence="2">Uncharacterized protein</fullName>
    </submittedName>
</protein>
<proteinExistence type="predicted"/>
<keyword evidence="3" id="KW-1185">Reference proteome</keyword>
<reference evidence="2" key="2">
    <citation type="submission" date="2020-11" db="EMBL/GenBank/DDBJ databases">
        <authorList>
            <person name="McCartney M.A."/>
            <person name="Auch B."/>
            <person name="Kono T."/>
            <person name="Mallez S."/>
            <person name="Becker A."/>
            <person name="Gohl D.M."/>
            <person name="Silverstein K.A.T."/>
            <person name="Koren S."/>
            <person name="Bechman K.B."/>
            <person name="Herman A."/>
            <person name="Abrahante J.E."/>
            <person name="Garbe J."/>
        </authorList>
    </citation>
    <scope>NUCLEOTIDE SEQUENCE</scope>
    <source>
        <strain evidence="2">Duluth1</strain>
        <tissue evidence="2">Whole animal</tissue>
    </source>
</reference>
<dbReference type="AlphaFoldDB" id="A0A9D4M1F7"/>
<feature type="coiled-coil region" evidence="1">
    <location>
        <begin position="22"/>
        <end position="49"/>
    </location>
</feature>
<evidence type="ECO:0000256" key="1">
    <source>
        <dbReference type="SAM" id="Coils"/>
    </source>
</evidence>
<accession>A0A9D4M1F7</accession>